<dbReference type="RefSeq" id="WP_172238465.1">
    <property type="nucleotide sequence ID" value="NZ_BMDD01000001.1"/>
</dbReference>
<evidence type="ECO:0000313" key="5">
    <source>
        <dbReference type="Proteomes" id="UP000605427"/>
    </source>
</evidence>
<dbReference type="Pfam" id="PF01047">
    <property type="entry name" value="MarR"/>
    <property type="match status" value="1"/>
</dbReference>
<evidence type="ECO:0000259" key="2">
    <source>
        <dbReference type="PROSITE" id="PS50995"/>
    </source>
</evidence>
<keyword evidence="4" id="KW-0238">DNA-binding</keyword>
<dbReference type="Gene3D" id="1.10.10.10">
    <property type="entry name" value="Winged helix-like DNA-binding domain superfamily/Winged helix DNA-binding domain"/>
    <property type="match status" value="1"/>
</dbReference>
<dbReference type="InterPro" id="IPR000835">
    <property type="entry name" value="HTH_MarR-typ"/>
</dbReference>
<evidence type="ECO:0000259" key="3">
    <source>
        <dbReference type="PROSITE" id="PS51186"/>
    </source>
</evidence>
<keyword evidence="1" id="KW-0808">Transferase</keyword>
<accession>A0ABQ1ZM91</accession>
<dbReference type="GO" id="GO:0003677">
    <property type="term" value="F:DNA binding"/>
    <property type="evidence" value="ECO:0007669"/>
    <property type="project" value="UniProtKB-KW"/>
</dbReference>
<evidence type="ECO:0000313" key="4">
    <source>
        <dbReference type="EMBL" id="GGH69465.1"/>
    </source>
</evidence>
<keyword evidence="5" id="KW-1185">Reference proteome</keyword>
<dbReference type="SUPFAM" id="SSF46785">
    <property type="entry name" value="Winged helix' DNA-binding domain"/>
    <property type="match status" value="1"/>
</dbReference>
<dbReference type="Pfam" id="PF00583">
    <property type="entry name" value="Acetyltransf_1"/>
    <property type="match status" value="1"/>
</dbReference>
<protein>
    <submittedName>
        <fullName evidence="4">HTH-type DNA-binding domain-containing acetyltransferase YbfA</fullName>
    </submittedName>
</protein>
<dbReference type="CDD" id="cd04301">
    <property type="entry name" value="NAT_SF"/>
    <property type="match status" value="1"/>
</dbReference>
<dbReference type="SMART" id="SM00347">
    <property type="entry name" value="HTH_MARR"/>
    <property type="match status" value="1"/>
</dbReference>
<dbReference type="EMBL" id="BMDD01000001">
    <property type="protein sequence ID" value="GGH69465.1"/>
    <property type="molecule type" value="Genomic_DNA"/>
</dbReference>
<dbReference type="InterPro" id="IPR050769">
    <property type="entry name" value="NAT_camello-type"/>
</dbReference>
<gene>
    <name evidence="4" type="primary">ybfA</name>
    <name evidence="4" type="ORF">GCM10007362_04550</name>
</gene>
<dbReference type="InterPro" id="IPR036388">
    <property type="entry name" value="WH-like_DNA-bd_sf"/>
</dbReference>
<dbReference type="PROSITE" id="PS51186">
    <property type="entry name" value="GNAT"/>
    <property type="match status" value="1"/>
</dbReference>
<dbReference type="PROSITE" id="PS50995">
    <property type="entry name" value="HTH_MARR_2"/>
    <property type="match status" value="1"/>
</dbReference>
<dbReference type="PANTHER" id="PTHR13947">
    <property type="entry name" value="GNAT FAMILY N-ACETYLTRANSFERASE"/>
    <property type="match status" value="1"/>
</dbReference>
<dbReference type="InterPro" id="IPR016181">
    <property type="entry name" value="Acyl_CoA_acyltransferase"/>
</dbReference>
<evidence type="ECO:0000256" key="1">
    <source>
        <dbReference type="ARBA" id="ARBA00022679"/>
    </source>
</evidence>
<feature type="domain" description="HTH marR-type" evidence="2">
    <location>
        <begin position="4"/>
        <end position="142"/>
    </location>
</feature>
<name>A0ABQ1ZM91_9BACL</name>
<dbReference type="InterPro" id="IPR036390">
    <property type="entry name" value="WH_DNA-bd_sf"/>
</dbReference>
<proteinExistence type="predicted"/>
<dbReference type="Gene3D" id="3.40.630.30">
    <property type="match status" value="1"/>
</dbReference>
<dbReference type="PANTHER" id="PTHR13947:SF37">
    <property type="entry name" value="LD18367P"/>
    <property type="match status" value="1"/>
</dbReference>
<sequence length="308" mass="35635">MRSETSMIADIRRFSRFYTRVLGLLDSRLLSTEFSLSEVRVLYEIGTTPDCTAKMLIDWLNIDAGYLSRIMKKFEKSGLAYRVQSEEDGRSYLLHLSEKGKETLEKMDALSNKQVRQLISQVSDRSQAELSAGMKTIERILSEDRDLPDIEIRTDIRPGDIGMLIHLHGWIYAQECGYNHVFEAYVCRTFYEWMERYDPENDRIWLAEADGRIVGSIAVIGKGEGIAQLRWFILHPDYRGAGLGKQLFEQAMAYGREKGLRQMFLETTDDQETAIRMYEKSGFRKTGEHANEAWGVRHIERTYTLELG</sequence>
<comment type="caution">
    <text evidence="4">The sequence shown here is derived from an EMBL/GenBank/DDBJ whole genome shotgun (WGS) entry which is preliminary data.</text>
</comment>
<feature type="domain" description="N-acetyltransferase" evidence="3">
    <location>
        <begin position="150"/>
        <end position="306"/>
    </location>
</feature>
<organism evidence="4 5">
    <name type="scientific">Saccharibacillus endophyticus</name>
    <dbReference type="NCBI Taxonomy" id="2060666"/>
    <lineage>
        <taxon>Bacteria</taxon>
        <taxon>Bacillati</taxon>
        <taxon>Bacillota</taxon>
        <taxon>Bacilli</taxon>
        <taxon>Bacillales</taxon>
        <taxon>Paenibacillaceae</taxon>
        <taxon>Saccharibacillus</taxon>
    </lineage>
</organism>
<dbReference type="Proteomes" id="UP000605427">
    <property type="component" value="Unassembled WGS sequence"/>
</dbReference>
<dbReference type="InterPro" id="IPR000182">
    <property type="entry name" value="GNAT_dom"/>
</dbReference>
<reference evidence="5" key="1">
    <citation type="journal article" date="2019" name="Int. J. Syst. Evol. Microbiol.">
        <title>The Global Catalogue of Microorganisms (GCM) 10K type strain sequencing project: providing services to taxonomists for standard genome sequencing and annotation.</title>
        <authorList>
            <consortium name="The Broad Institute Genomics Platform"/>
            <consortium name="The Broad Institute Genome Sequencing Center for Infectious Disease"/>
            <person name="Wu L."/>
            <person name="Ma J."/>
        </authorList>
    </citation>
    <scope>NUCLEOTIDE SEQUENCE [LARGE SCALE GENOMIC DNA]</scope>
    <source>
        <strain evidence="5">CCM 8702</strain>
    </source>
</reference>
<dbReference type="SUPFAM" id="SSF55729">
    <property type="entry name" value="Acyl-CoA N-acyltransferases (Nat)"/>
    <property type="match status" value="1"/>
</dbReference>